<dbReference type="eggNOG" id="COG0031">
    <property type="taxonomic scope" value="Bacteria"/>
</dbReference>
<keyword evidence="4" id="KW-0028">Amino-acid biosynthesis</keyword>
<evidence type="ECO:0000256" key="3">
    <source>
        <dbReference type="ARBA" id="ARBA00012681"/>
    </source>
</evidence>
<evidence type="ECO:0000256" key="2">
    <source>
        <dbReference type="ARBA" id="ARBA00007103"/>
    </source>
</evidence>
<dbReference type="Pfam" id="PF00291">
    <property type="entry name" value="PALP"/>
    <property type="match status" value="1"/>
</dbReference>
<feature type="domain" description="Tryptophan synthase beta chain-like PALP" evidence="9">
    <location>
        <begin position="5"/>
        <end position="277"/>
    </location>
</feature>
<evidence type="ECO:0000256" key="8">
    <source>
        <dbReference type="ARBA" id="ARBA00047931"/>
    </source>
</evidence>
<comment type="cofactor">
    <cofactor evidence="1">
        <name>pyridoxal 5'-phosphate</name>
        <dbReference type="ChEBI" id="CHEBI:597326"/>
    </cofactor>
</comment>
<comment type="similarity">
    <text evidence="2">Belongs to the cysteine synthase/cystathionine beta-synthase family.</text>
</comment>
<dbReference type="GO" id="GO:0006535">
    <property type="term" value="P:cysteine biosynthetic process from serine"/>
    <property type="evidence" value="ECO:0007669"/>
    <property type="project" value="InterPro"/>
</dbReference>
<dbReference type="InterPro" id="IPR001926">
    <property type="entry name" value="TrpB-like_PALP"/>
</dbReference>
<dbReference type="KEGG" id="hmr:Hipma_1630"/>
<evidence type="ECO:0000256" key="4">
    <source>
        <dbReference type="ARBA" id="ARBA00022605"/>
    </source>
</evidence>
<dbReference type="Proteomes" id="UP000008139">
    <property type="component" value="Chromosome"/>
</dbReference>
<keyword evidence="5 10" id="KW-0808">Transferase</keyword>
<dbReference type="CDD" id="cd01561">
    <property type="entry name" value="CBS_like"/>
    <property type="match status" value="1"/>
</dbReference>
<dbReference type="InterPro" id="IPR036052">
    <property type="entry name" value="TrpB-like_PALP_sf"/>
</dbReference>
<reference evidence="10 11" key="1">
    <citation type="journal article" date="2011" name="Stand. Genomic Sci.">
        <title>Complete genome sequence of the thermophilic sulfur-reducer Hippea maritima type strain (MH(2)).</title>
        <authorList>
            <person name="Huntemann M."/>
            <person name="Lu M."/>
            <person name="Nolan M."/>
            <person name="Lapidus A."/>
            <person name="Lucas S."/>
            <person name="Hammon N."/>
            <person name="Deshpande S."/>
            <person name="Cheng J.F."/>
            <person name="Tapia R."/>
            <person name="Han C."/>
            <person name="Goodwin L."/>
            <person name="Pitluck S."/>
            <person name="Liolios K."/>
            <person name="Pagani I."/>
            <person name="Ivanova N."/>
            <person name="Ovchinikova G."/>
            <person name="Pati A."/>
            <person name="Chen A."/>
            <person name="Palaniappan K."/>
            <person name="Land M."/>
            <person name="Hauser L."/>
            <person name="Jeffries C.D."/>
            <person name="Detter J.C."/>
            <person name="Brambilla E.M."/>
            <person name="Rohde M."/>
            <person name="Spring S."/>
            <person name="Goker M."/>
            <person name="Woyke T."/>
            <person name="Bristow J."/>
            <person name="Eisen J.A."/>
            <person name="Markowitz V."/>
            <person name="Hugenholtz P."/>
            <person name="Kyrpides N.C."/>
            <person name="Klenk H.P."/>
            <person name="Mavromatis K."/>
        </authorList>
    </citation>
    <scope>NUCLEOTIDE SEQUENCE [LARGE SCALE GENOMIC DNA]</scope>
    <source>
        <strain evidence="11">ATCC 700847 / DSM 10411 / MH2</strain>
    </source>
</reference>
<organism evidence="10 11">
    <name type="scientific">Hippea maritima (strain ATCC 700847 / DSM 10411 / MH2)</name>
    <dbReference type="NCBI Taxonomy" id="760142"/>
    <lineage>
        <taxon>Bacteria</taxon>
        <taxon>Pseudomonadati</taxon>
        <taxon>Campylobacterota</taxon>
        <taxon>Desulfurellia</taxon>
        <taxon>Desulfurellales</taxon>
        <taxon>Hippeaceae</taxon>
        <taxon>Hippea</taxon>
    </lineage>
</organism>
<dbReference type="Gene3D" id="3.40.50.1100">
    <property type="match status" value="2"/>
</dbReference>
<dbReference type="EC" id="2.5.1.47" evidence="3"/>
<dbReference type="InterPro" id="IPR001216">
    <property type="entry name" value="P-phosphate_BS"/>
</dbReference>
<keyword evidence="6" id="KW-0663">Pyridoxal phosphate</keyword>
<dbReference type="FunCoup" id="F2LUJ0">
    <property type="interactions" value="350"/>
</dbReference>
<dbReference type="PROSITE" id="PS00901">
    <property type="entry name" value="CYS_SYNTHASE"/>
    <property type="match status" value="1"/>
</dbReference>
<evidence type="ECO:0000256" key="7">
    <source>
        <dbReference type="ARBA" id="ARBA00023192"/>
    </source>
</evidence>
<gene>
    <name evidence="10" type="ordered locus">Hipma_1630</name>
</gene>
<dbReference type="FunFam" id="3.40.50.1100:FF:000006">
    <property type="entry name" value="Cysteine synthase"/>
    <property type="match status" value="1"/>
</dbReference>
<dbReference type="SUPFAM" id="SSF53686">
    <property type="entry name" value="Tryptophan synthase beta subunit-like PLP-dependent enzymes"/>
    <property type="match status" value="1"/>
</dbReference>
<proteinExistence type="inferred from homology"/>
<dbReference type="OrthoDB" id="9815130at2"/>
<evidence type="ECO:0000313" key="10">
    <source>
        <dbReference type="EMBL" id="AEA34580.1"/>
    </source>
</evidence>
<dbReference type="HOGENOM" id="CLU_021018_1_0_7"/>
<name>F2LUJ0_HIPMA</name>
<dbReference type="InParanoid" id="F2LUJ0"/>
<evidence type="ECO:0000256" key="1">
    <source>
        <dbReference type="ARBA" id="ARBA00001933"/>
    </source>
</evidence>
<comment type="catalytic activity">
    <reaction evidence="8">
        <text>O-acetyl-L-serine + hydrogen sulfide = L-cysteine + acetate</text>
        <dbReference type="Rhea" id="RHEA:14829"/>
        <dbReference type="ChEBI" id="CHEBI:29919"/>
        <dbReference type="ChEBI" id="CHEBI:30089"/>
        <dbReference type="ChEBI" id="CHEBI:35235"/>
        <dbReference type="ChEBI" id="CHEBI:58340"/>
        <dbReference type="EC" id="2.5.1.47"/>
    </reaction>
</comment>
<accession>F2LUJ0</accession>
<dbReference type="RefSeq" id="WP_013682606.1">
    <property type="nucleotide sequence ID" value="NC_015318.1"/>
</dbReference>
<dbReference type="AlphaFoldDB" id="F2LUJ0"/>
<dbReference type="EMBL" id="CP002606">
    <property type="protein sequence ID" value="AEA34580.1"/>
    <property type="molecule type" value="Genomic_DNA"/>
</dbReference>
<evidence type="ECO:0000313" key="11">
    <source>
        <dbReference type="Proteomes" id="UP000008139"/>
    </source>
</evidence>
<protein>
    <recommendedName>
        <fullName evidence="3">cysteine synthase</fullName>
        <ecNumber evidence="3">2.5.1.47</ecNumber>
    </recommendedName>
</protein>
<keyword evidence="11" id="KW-1185">Reference proteome</keyword>
<reference evidence="11" key="2">
    <citation type="submission" date="2011-03" db="EMBL/GenBank/DDBJ databases">
        <title>The complete genome of Hippea maritima DSM 10411.</title>
        <authorList>
            <consortium name="US DOE Joint Genome Institute (JGI-PGF)"/>
            <person name="Lucas S."/>
            <person name="Copeland A."/>
            <person name="Lapidus A."/>
            <person name="Bruce D."/>
            <person name="Goodwin L."/>
            <person name="Pitluck S."/>
            <person name="Peters L."/>
            <person name="Kyrpides N."/>
            <person name="Mavromatis K."/>
            <person name="Pagani I."/>
            <person name="Ivanova N."/>
            <person name="Mikhailova N."/>
            <person name="Lu M."/>
            <person name="Detter J.C."/>
            <person name="Tapia R."/>
            <person name="Han C."/>
            <person name="Land M."/>
            <person name="Hauser L."/>
            <person name="Markowitz V."/>
            <person name="Cheng J.-F."/>
            <person name="Hugenholtz P."/>
            <person name="Woyke T."/>
            <person name="Wu D."/>
            <person name="Spring S."/>
            <person name="Schroeder M."/>
            <person name="Brambilla E."/>
            <person name="Klenk H.-P."/>
            <person name="Eisen J.A."/>
        </authorList>
    </citation>
    <scope>NUCLEOTIDE SEQUENCE [LARGE SCALE GENOMIC DNA]</scope>
    <source>
        <strain evidence="11">ATCC 700847 / DSM 10411 / MH2</strain>
    </source>
</reference>
<evidence type="ECO:0000256" key="5">
    <source>
        <dbReference type="ARBA" id="ARBA00022679"/>
    </source>
</evidence>
<dbReference type="GO" id="GO:0004124">
    <property type="term" value="F:cysteine synthase activity"/>
    <property type="evidence" value="ECO:0007669"/>
    <property type="project" value="UniProtKB-EC"/>
</dbReference>
<evidence type="ECO:0000256" key="6">
    <source>
        <dbReference type="ARBA" id="ARBA00022898"/>
    </source>
</evidence>
<dbReference type="STRING" id="760142.Hipma_1630"/>
<evidence type="ECO:0000259" key="9">
    <source>
        <dbReference type="Pfam" id="PF00291"/>
    </source>
</evidence>
<sequence>MNIIDTIGSTPIVELKSGIYAKLEFFNPTGSIKDRTAWGMLKDALDKKIIDKEKGIVEPTSGNTGISLAFLGAYLDIPTTIIMPENMSKQRIKIMESFGANVILTSAKGGMKESIKKAIEFAKEGYTFLDQFSNNANPMVHYNTTAKEIEKQIKTDILVCGIGTGGTFTGITKRLKHSNPNLIAVAVEPLGSPFLSQGKSGMHKIQGLGAGFAPPVLDINLIDRVVAVSDKDALRYQEKLIKEEGIFAGVSSGAAYWAALKIKDEYKDKTVVVIFADSADRYI</sequence>
<dbReference type="PANTHER" id="PTHR10314">
    <property type="entry name" value="CYSTATHIONINE BETA-SYNTHASE"/>
    <property type="match status" value="1"/>
</dbReference>
<keyword evidence="7" id="KW-0198">Cysteine biosynthesis</keyword>
<dbReference type="InterPro" id="IPR050214">
    <property type="entry name" value="Cys_Synth/Cystath_Beta-Synth"/>
</dbReference>